<dbReference type="EMBL" id="JAUUTY010000006">
    <property type="protein sequence ID" value="KAK1614806.1"/>
    <property type="molecule type" value="Genomic_DNA"/>
</dbReference>
<proteinExistence type="predicted"/>
<keyword evidence="2" id="KW-1185">Reference proteome</keyword>
<reference evidence="1" key="1">
    <citation type="submission" date="2023-07" db="EMBL/GenBank/DDBJ databases">
        <title>A chromosome-level genome assembly of Lolium multiflorum.</title>
        <authorList>
            <person name="Chen Y."/>
            <person name="Copetti D."/>
            <person name="Kolliker R."/>
            <person name="Studer B."/>
        </authorList>
    </citation>
    <scope>NUCLEOTIDE SEQUENCE</scope>
    <source>
        <strain evidence="1">02402/16</strain>
        <tissue evidence="1">Leaf</tissue>
    </source>
</reference>
<dbReference type="InterPro" id="IPR012871">
    <property type="entry name" value="DUF1668_ORYSA"/>
</dbReference>
<dbReference type="AlphaFoldDB" id="A0AAD8R5P2"/>
<dbReference type="Proteomes" id="UP001231189">
    <property type="component" value="Unassembled WGS sequence"/>
</dbReference>
<comment type="caution">
    <text evidence="1">The sequence shown here is derived from an EMBL/GenBank/DDBJ whole genome shotgun (WGS) entry which is preliminary data.</text>
</comment>
<dbReference type="Pfam" id="PF07893">
    <property type="entry name" value="DUF1668"/>
    <property type="match status" value="1"/>
</dbReference>
<accession>A0AAD8R5P2</accession>
<evidence type="ECO:0000313" key="2">
    <source>
        <dbReference type="Proteomes" id="UP001231189"/>
    </source>
</evidence>
<protein>
    <submittedName>
        <fullName evidence="1">Uncharacterized protein</fullName>
    </submittedName>
</protein>
<dbReference type="SUPFAM" id="SSF117281">
    <property type="entry name" value="Kelch motif"/>
    <property type="match status" value="1"/>
</dbReference>
<dbReference type="InterPro" id="IPR015915">
    <property type="entry name" value="Kelch-typ_b-propeller"/>
</dbReference>
<dbReference type="Gene3D" id="2.120.10.80">
    <property type="entry name" value="Kelch-type beta propeller"/>
    <property type="match status" value="1"/>
</dbReference>
<dbReference type="PANTHER" id="PTHR33085:SF135">
    <property type="entry name" value="OS02G0146900 PROTEIN"/>
    <property type="match status" value="1"/>
</dbReference>
<name>A0AAD8R5P2_LOLMU</name>
<dbReference type="PANTHER" id="PTHR33085">
    <property type="entry name" value="OS12G0113100 PROTEIN-RELATED"/>
    <property type="match status" value="1"/>
</dbReference>
<sequence>MNRRFLYMLVRASPLCGSYTLRRTNPSRLFYPMDSPERAAAAAAAAAAGAVRAATSKAEATERPVEDARLPPATTTFRCYNTERPHFGLFGRDKDKILVVDENEAVSRAVVYDDASRCIHMLPSPREPKIEPFSVAVGDNLYLMEGNPQGDKDDSDEHERSQYEATVEALLPGGEDTYWWRSIPPPPYAARMCNLNDDVRAYAAVGESSIWMSTDLTTSTFALDTASGAWSRAGDWPLPFVGRAEHVPEHGGLWFCLSDSGLLHAWDLRAEGRPAARRTRGHIADMAEGLLVGSEVAHLGDGRLCVGRLFEVKREGSREHCTYCRYHWRPSRIFAMFTGVEVEDAGDGTLHLIEHKSCRYSLGVGKSAQFVF</sequence>
<organism evidence="1 2">
    <name type="scientific">Lolium multiflorum</name>
    <name type="common">Italian ryegrass</name>
    <name type="synonym">Lolium perenne subsp. multiflorum</name>
    <dbReference type="NCBI Taxonomy" id="4521"/>
    <lineage>
        <taxon>Eukaryota</taxon>
        <taxon>Viridiplantae</taxon>
        <taxon>Streptophyta</taxon>
        <taxon>Embryophyta</taxon>
        <taxon>Tracheophyta</taxon>
        <taxon>Spermatophyta</taxon>
        <taxon>Magnoliopsida</taxon>
        <taxon>Liliopsida</taxon>
        <taxon>Poales</taxon>
        <taxon>Poaceae</taxon>
        <taxon>BOP clade</taxon>
        <taxon>Pooideae</taxon>
        <taxon>Poodae</taxon>
        <taxon>Poeae</taxon>
        <taxon>Poeae Chloroplast Group 2 (Poeae type)</taxon>
        <taxon>Loliodinae</taxon>
        <taxon>Loliinae</taxon>
        <taxon>Lolium</taxon>
    </lineage>
</organism>
<gene>
    <name evidence="1" type="ORF">QYE76_020323</name>
</gene>
<evidence type="ECO:0000313" key="1">
    <source>
        <dbReference type="EMBL" id="KAK1614806.1"/>
    </source>
</evidence>